<proteinExistence type="predicted"/>
<keyword evidence="2" id="KW-1185">Reference proteome</keyword>
<name>A0AAD9SR71_PHOAM</name>
<evidence type="ECO:0000313" key="2">
    <source>
        <dbReference type="Proteomes" id="UP001265746"/>
    </source>
</evidence>
<dbReference type="AlphaFoldDB" id="A0AAD9SR71"/>
<dbReference type="EMBL" id="JAUJFL010000001">
    <property type="protein sequence ID" value="KAK2615848.1"/>
    <property type="molecule type" value="Genomic_DNA"/>
</dbReference>
<accession>A0AAD9SR71</accession>
<comment type="caution">
    <text evidence="1">The sequence shown here is derived from an EMBL/GenBank/DDBJ whole genome shotgun (WGS) entry which is preliminary data.</text>
</comment>
<sequence>MTAKHCTHHSICQLDSNPNPFTTEITEQSFTQIVDSLPLKEIAFSLRWPEYTTHGPVLNHNELCSGALAKTSASRDSFNVHAMDLRTMSFGGTKMSQLDRVHPSSRL</sequence>
<dbReference type="Proteomes" id="UP001265746">
    <property type="component" value="Unassembled WGS sequence"/>
</dbReference>
<gene>
    <name evidence="1" type="ORF">N8I77_002573</name>
</gene>
<evidence type="ECO:0000313" key="1">
    <source>
        <dbReference type="EMBL" id="KAK2615848.1"/>
    </source>
</evidence>
<reference evidence="1" key="1">
    <citation type="submission" date="2023-06" db="EMBL/GenBank/DDBJ databases">
        <authorList>
            <person name="Noh H."/>
        </authorList>
    </citation>
    <scope>NUCLEOTIDE SEQUENCE</scope>
    <source>
        <strain evidence="1">DUCC20226</strain>
    </source>
</reference>
<protein>
    <submittedName>
        <fullName evidence="1">Uncharacterized protein</fullName>
    </submittedName>
</protein>
<organism evidence="1 2">
    <name type="scientific">Phomopsis amygdali</name>
    <name type="common">Fusicoccum amygdali</name>
    <dbReference type="NCBI Taxonomy" id="1214568"/>
    <lineage>
        <taxon>Eukaryota</taxon>
        <taxon>Fungi</taxon>
        <taxon>Dikarya</taxon>
        <taxon>Ascomycota</taxon>
        <taxon>Pezizomycotina</taxon>
        <taxon>Sordariomycetes</taxon>
        <taxon>Sordariomycetidae</taxon>
        <taxon>Diaporthales</taxon>
        <taxon>Diaporthaceae</taxon>
        <taxon>Diaporthe</taxon>
    </lineage>
</organism>